<dbReference type="InterPro" id="IPR015421">
    <property type="entry name" value="PyrdxlP-dep_Trfase_major"/>
</dbReference>
<dbReference type="RefSeq" id="WP_125670208.1">
    <property type="nucleotide sequence ID" value="NZ_RCOS01000021.1"/>
</dbReference>
<keyword evidence="3" id="KW-0663">Pyridoxal phosphate</keyword>
<keyword evidence="9" id="KW-1185">Reference proteome</keyword>
<gene>
    <name evidence="7" type="ORF">D6D85_01150</name>
    <name evidence="8" type="ORF">EF810_04065</name>
</gene>
<proteinExistence type="inferred from homology"/>
<comment type="cofactor">
    <cofactor evidence="1 5">
        <name>pyridoxal 5'-phosphate</name>
        <dbReference type="ChEBI" id="CHEBI:597326"/>
    </cofactor>
</comment>
<dbReference type="PROSITE" id="PS00595">
    <property type="entry name" value="AA_TRANSFER_CLASS_5"/>
    <property type="match status" value="1"/>
</dbReference>
<dbReference type="PANTHER" id="PTHR43586">
    <property type="entry name" value="CYSTEINE DESULFURASE"/>
    <property type="match status" value="1"/>
</dbReference>
<feature type="domain" description="Aminotransferase class V" evidence="6">
    <location>
        <begin position="23"/>
        <end position="373"/>
    </location>
</feature>
<evidence type="ECO:0000256" key="1">
    <source>
        <dbReference type="ARBA" id="ARBA00001933"/>
    </source>
</evidence>
<keyword evidence="7" id="KW-0808">Transferase</keyword>
<accession>A0A3R9RA13</accession>
<dbReference type="Pfam" id="PF00266">
    <property type="entry name" value="Aminotran_5"/>
    <property type="match status" value="1"/>
</dbReference>
<dbReference type="Gene3D" id="3.90.1150.10">
    <property type="entry name" value="Aspartate Aminotransferase, domain 1"/>
    <property type="match status" value="1"/>
</dbReference>
<protein>
    <submittedName>
        <fullName evidence="7">Aminotransferase class V-fold PLP-dependent enzyme</fullName>
    </submittedName>
</protein>
<dbReference type="Gene3D" id="3.40.640.10">
    <property type="entry name" value="Type I PLP-dependent aspartate aminotransferase-like (Major domain)"/>
    <property type="match status" value="1"/>
</dbReference>
<evidence type="ECO:0000256" key="5">
    <source>
        <dbReference type="RuleBase" id="RU004504"/>
    </source>
</evidence>
<dbReference type="AlphaFoldDB" id="A0A3R9RA13"/>
<comment type="catalytic activity">
    <reaction evidence="4">
        <text>(sulfur carrier)-H + L-cysteine = (sulfur carrier)-SH + L-alanine</text>
        <dbReference type="Rhea" id="RHEA:43892"/>
        <dbReference type="Rhea" id="RHEA-COMP:14737"/>
        <dbReference type="Rhea" id="RHEA-COMP:14739"/>
        <dbReference type="ChEBI" id="CHEBI:29917"/>
        <dbReference type="ChEBI" id="CHEBI:35235"/>
        <dbReference type="ChEBI" id="CHEBI:57972"/>
        <dbReference type="ChEBI" id="CHEBI:64428"/>
        <dbReference type="EC" id="2.8.1.7"/>
    </reaction>
</comment>
<evidence type="ECO:0000256" key="4">
    <source>
        <dbReference type="ARBA" id="ARBA00050776"/>
    </source>
</evidence>
<keyword evidence="7" id="KW-0032">Aminotransferase</keyword>
<dbReference type="GO" id="GO:0008483">
    <property type="term" value="F:transaminase activity"/>
    <property type="evidence" value="ECO:0007669"/>
    <property type="project" value="UniProtKB-KW"/>
</dbReference>
<evidence type="ECO:0000256" key="2">
    <source>
        <dbReference type="ARBA" id="ARBA00010447"/>
    </source>
</evidence>
<organism evidence="7 9">
    <name type="scientific">Candidatus Methanodesulfokora washburnensis</name>
    <dbReference type="NCBI Taxonomy" id="2478471"/>
    <lineage>
        <taxon>Archaea</taxon>
        <taxon>Thermoproteota</taxon>
        <taxon>Candidatus Korarchaeia</taxon>
        <taxon>Candidatus Korarchaeia incertae sedis</taxon>
        <taxon>Candidatus Methanodesulfokora</taxon>
    </lineage>
</organism>
<dbReference type="Proteomes" id="UP000316217">
    <property type="component" value="Unassembled WGS sequence"/>
</dbReference>
<dbReference type="InterPro" id="IPR000192">
    <property type="entry name" value="Aminotrans_V_dom"/>
</dbReference>
<dbReference type="GO" id="GO:0031071">
    <property type="term" value="F:cysteine desulfurase activity"/>
    <property type="evidence" value="ECO:0007669"/>
    <property type="project" value="UniProtKB-EC"/>
</dbReference>
<dbReference type="SUPFAM" id="SSF53383">
    <property type="entry name" value="PLP-dependent transferases"/>
    <property type="match status" value="1"/>
</dbReference>
<reference evidence="8 10" key="2">
    <citation type="journal article" date="2019" name="Nat. Microbiol.">
        <title>Wide diversity of methane and short-chain alkane metabolisms in uncultured archaea.</title>
        <authorList>
            <person name="Borrel G."/>
            <person name="Adam P.S."/>
            <person name="McKay L.J."/>
            <person name="Chen L.X."/>
            <person name="Sierra-Garcia I.N."/>
            <person name="Sieber C.M."/>
            <person name="Letourneur Q."/>
            <person name="Ghozlane A."/>
            <person name="Andersen G.L."/>
            <person name="Li W.J."/>
            <person name="Hallam S.J."/>
            <person name="Muyzer G."/>
            <person name="de Oliveira V.M."/>
            <person name="Inskeep W.P."/>
            <person name="Banfield J.F."/>
            <person name="Gribaldo S."/>
        </authorList>
    </citation>
    <scope>NUCLEOTIDE SEQUENCE [LARGE SCALE GENOMIC DNA]</scope>
    <source>
        <strain evidence="8">NM4</strain>
    </source>
</reference>
<dbReference type="Proteomes" id="UP000277582">
    <property type="component" value="Unassembled WGS sequence"/>
</dbReference>
<dbReference type="InterPro" id="IPR015422">
    <property type="entry name" value="PyrdxlP-dep_Trfase_small"/>
</dbReference>
<evidence type="ECO:0000313" key="9">
    <source>
        <dbReference type="Proteomes" id="UP000277582"/>
    </source>
</evidence>
<reference evidence="7 9" key="1">
    <citation type="submission" date="2018-10" db="EMBL/GenBank/DDBJ databases">
        <title>Co-occurring genomic capacity for anaerobic methane metabolism and dissimilatory sulfite reduction discovered in the Korarchaeota.</title>
        <authorList>
            <person name="Mckay L.J."/>
            <person name="Dlakic M."/>
            <person name="Fields M.W."/>
            <person name="Delmont T.O."/>
            <person name="Eren A.M."/>
            <person name="Jay Z.J."/>
            <person name="Klingelsmith K.B."/>
            <person name="Rusch D.B."/>
            <person name="Inskeep W.P."/>
        </authorList>
    </citation>
    <scope>NUCLEOTIDE SEQUENCE [LARGE SCALE GENOMIC DNA]</scope>
    <source>
        <strain evidence="7 9">MDKW</strain>
    </source>
</reference>
<dbReference type="EMBL" id="RCOS01000021">
    <property type="protein sequence ID" value="RSN78319.1"/>
    <property type="molecule type" value="Genomic_DNA"/>
</dbReference>
<dbReference type="InterPro" id="IPR015424">
    <property type="entry name" value="PyrdxlP-dep_Trfase"/>
</dbReference>
<comment type="caution">
    <text evidence="7">The sequence shown here is derived from an EMBL/GenBank/DDBJ whole genome shotgun (WGS) entry which is preliminary data.</text>
</comment>
<dbReference type="InterPro" id="IPR020578">
    <property type="entry name" value="Aminotrans_V_PyrdxlP_BS"/>
</dbReference>
<evidence type="ECO:0000259" key="6">
    <source>
        <dbReference type="Pfam" id="PF00266"/>
    </source>
</evidence>
<comment type="similarity">
    <text evidence="2">Belongs to the class-V pyridoxal-phosphate-dependent aminotransferase family. Csd subfamily.</text>
</comment>
<evidence type="ECO:0000313" key="7">
    <source>
        <dbReference type="EMBL" id="RSN78319.1"/>
    </source>
</evidence>
<sequence length="478" mass="54047">MDILELRSHYPMLSRMINGYPLIYFDNAATALKPDIMLYALQQFYFFYDSNVYRGWHVPSAQATHLYEESRRIVASFLGTTANNIAFITNTTDGMMKIASTLKIKKVLLCLDLHHSSMLPFREKFKYKFVKLKEDGSVDLSDLRSKIKDADAVIANHASNVTGVIQDIEQIGEMCHRYDKLCIVDGAQSVPHIPYNVEKMPIDALVFSGHKIGGPYGSGAMYISKRMQAKMRPIGGGESIKNVVYDGKDLKITYADFPHCLEAGTPSIANQIALAQVIDFLKDKIQDALKHEREVIKPIYDLYKEKNIRFLGPDLDNRGGLIASALLPCFSLKLATWGICSRYGYHCAEPLHHFLKSPPTLRFSVYVYNTIEEGYQVAEALSSLLKGEPPNIDTLVYPEPSITPVQIAFNPCRNCHLCDNLSTQAKDVLMKCPLIPFYIKNKYFTRFQRKLVERAKSKALEYSKKVVENEAQAVEKKG</sequence>
<dbReference type="PANTHER" id="PTHR43586:SF8">
    <property type="entry name" value="CYSTEINE DESULFURASE 1, CHLOROPLASTIC"/>
    <property type="match status" value="1"/>
</dbReference>
<dbReference type="EMBL" id="RXII01000063">
    <property type="protein sequence ID" value="RZN61924.1"/>
    <property type="molecule type" value="Genomic_DNA"/>
</dbReference>
<dbReference type="OrthoDB" id="5817at2157"/>
<name>A0A3R9RA13_9CREN</name>
<evidence type="ECO:0000256" key="3">
    <source>
        <dbReference type="ARBA" id="ARBA00022898"/>
    </source>
</evidence>
<evidence type="ECO:0000313" key="10">
    <source>
        <dbReference type="Proteomes" id="UP000316217"/>
    </source>
</evidence>
<evidence type="ECO:0000313" key="8">
    <source>
        <dbReference type="EMBL" id="RZN61924.1"/>
    </source>
</evidence>